<dbReference type="Proteomes" id="UP000242525">
    <property type="component" value="Unassembled WGS sequence"/>
</dbReference>
<dbReference type="EMBL" id="CCBN010000015">
    <property type="protein sequence ID" value="CDO56508.1"/>
    <property type="molecule type" value="Genomic_DNA"/>
</dbReference>
<comment type="caution">
    <text evidence="3">The sequence shown here is derived from an EMBL/GenBank/DDBJ whole genome shotgun (WGS) entry which is preliminary data.</text>
</comment>
<gene>
    <name evidence="3" type="ORF">BN980_GECA15s02232g</name>
</gene>
<evidence type="ECO:0000313" key="3">
    <source>
        <dbReference type="EMBL" id="CDO56508.1"/>
    </source>
</evidence>
<reference evidence="3" key="1">
    <citation type="submission" date="2014-03" db="EMBL/GenBank/DDBJ databases">
        <authorList>
            <person name="Casaregola S."/>
        </authorList>
    </citation>
    <scope>NUCLEOTIDE SEQUENCE [LARGE SCALE GENOMIC DNA]</scope>
    <source>
        <strain evidence="3">CLIB 918</strain>
    </source>
</reference>
<proteinExistence type="predicted"/>
<name>A0A0J9XGT5_GEOCN</name>
<feature type="coiled-coil region" evidence="1">
    <location>
        <begin position="65"/>
        <end position="99"/>
    </location>
</feature>
<keyword evidence="4" id="KW-1185">Reference proteome</keyword>
<accession>A0A0J9XGT5</accession>
<keyword evidence="1" id="KW-0175">Coiled coil</keyword>
<sequence>MNFARTSTKNQPYGQLPLDNAILSSDNDDEDIQAAADKIHNDNFNLKLKLHMLNKMLDEKPGAAESKVKEDIRSMERKMELSQRRYERLVRNRRRQKNRVGKGTETRLGYDGLSKISRNNNNIIGNINNSSRNQNDDGISFSAVEREQKDVELRFRNRFGSQLLRPASGDEQKQGLRTASTHIPAPPPVAPKFSTLFGGVGRQGGEELKSGRIEELLPSPQLPQLGGKDSWNAKKVTRFANTNGSTISPSHSPPGVYRFDRNTNRIKFNHTNNISINNNDNNGALPQLGNLSLTDSDDPFSITEVQEPENYDRFGGAGINMRNKGIWISDSEYEEFRQLKLLKARQDRKIEEQETEIYRLRAELRAKESTIQDNKFSNHINNTTNRVDFFSNLRQRQQLPPNSEEVNVKRNNTIKGLTWVYDSFKNIQGIPPDLLSTFQDCILDITYNFGRDDSLQILPAQPSTLAKPQPLESMTESQQLAIYQYELNRVKQRASDLAFMNNIKSRQIEIYQLANKTRIQFMRSLGLILPEEPSNLNNNFNRYAYRNKVLLTSAERQKLQEKFRAAIYYVVAARRFVKRLDDKLVEKGKLRRRLIELGREKGSNTRAIGDDERINNLLQI</sequence>
<protein>
    <submittedName>
        <fullName evidence="3">Uncharacterized protein</fullName>
    </submittedName>
</protein>
<evidence type="ECO:0000313" key="4">
    <source>
        <dbReference type="Proteomes" id="UP000242525"/>
    </source>
</evidence>
<evidence type="ECO:0000256" key="1">
    <source>
        <dbReference type="SAM" id="Coils"/>
    </source>
</evidence>
<evidence type="ECO:0000256" key="2">
    <source>
        <dbReference type="SAM" id="MobiDB-lite"/>
    </source>
</evidence>
<organism evidence="3 4">
    <name type="scientific">Geotrichum candidum</name>
    <name type="common">Oospora lactis</name>
    <name type="synonym">Dipodascus geotrichum</name>
    <dbReference type="NCBI Taxonomy" id="1173061"/>
    <lineage>
        <taxon>Eukaryota</taxon>
        <taxon>Fungi</taxon>
        <taxon>Dikarya</taxon>
        <taxon>Ascomycota</taxon>
        <taxon>Saccharomycotina</taxon>
        <taxon>Dipodascomycetes</taxon>
        <taxon>Dipodascales</taxon>
        <taxon>Dipodascaceae</taxon>
        <taxon>Geotrichum</taxon>
    </lineage>
</organism>
<feature type="coiled-coil region" evidence="1">
    <location>
        <begin position="336"/>
        <end position="370"/>
    </location>
</feature>
<dbReference type="AlphaFoldDB" id="A0A0J9XGT5"/>
<feature type="region of interest" description="Disordered" evidence="2">
    <location>
        <begin position="165"/>
        <end position="189"/>
    </location>
</feature>